<name>A0A9N9BUU6_9GLOM</name>
<dbReference type="AlphaFoldDB" id="A0A9N9BUU6"/>
<reference evidence="1" key="1">
    <citation type="submission" date="2021-06" db="EMBL/GenBank/DDBJ databases">
        <authorList>
            <person name="Kallberg Y."/>
            <person name="Tangrot J."/>
            <person name="Rosling A."/>
        </authorList>
    </citation>
    <scope>NUCLEOTIDE SEQUENCE</scope>
    <source>
        <strain evidence="1">MA453B</strain>
    </source>
</reference>
<organism evidence="1 2">
    <name type="scientific">Dentiscutata erythropus</name>
    <dbReference type="NCBI Taxonomy" id="1348616"/>
    <lineage>
        <taxon>Eukaryota</taxon>
        <taxon>Fungi</taxon>
        <taxon>Fungi incertae sedis</taxon>
        <taxon>Mucoromycota</taxon>
        <taxon>Glomeromycotina</taxon>
        <taxon>Glomeromycetes</taxon>
        <taxon>Diversisporales</taxon>
        <taxon>Gigasporaceae</taxon>
        <taxon>Dentiscutata</taxon>
    </lineage>
</organism>
<protein>
    <submittedName>
        <fullName evidence="1">24687_t:CDS:1</fullName>
    </submittedName>
</protein>
<feature type="non-terminal residue" evidence="1">
    <location>
        <position position="103"/>
    </location>
</feature>
<dbReference type="EMBL" id="CAJVPY010002935">
    <property type="protein sequence ID" value="CAG8576084.1"/>
    <property type="molecule type" value="Genomic_DNA"/>
</dbReference>
<comment type="caution">
    <text evidence="1">The sequence shown here is derived from an EMBL/GenBank/DDBJ whole genome shotgun (WGS) entry which is preliminary data.</text>
</comment>
<accession>A0A9N9BUU6</accession>
<gene>
    <name evidence="1" type="ORF">DERYTH_LOCUS6449</name>
</gene>
<dbReference type="Proteomes" id="UP000789405">
    <property type="component" value="Unassembled WGS sequence"/>
</dbReference>
<evidence type="ECO:0000313" key="1">
    <source>
        <dbReference type="EMBL" id="CAG8576084.1"/>
    </source>
</evidence>
<proteinExistence type="predicted"/>
<sequence>IFDEIKRSPFSHNSVNNEEEFWPRIMIPQESEINRETSTFWIPLHVDFGTFLRLVCFASPVCFPNYGSLKTFIRLPLFILVPPLMGNKTYIYIITTAKAKVLI</sequence>
<keyword evidence="2" id="KW-1185">Reference proteome</keyword>
<evidence type="ECO:0000313" key="2">
    <source>
        <dbReference type="Proteomes" id="UP000789405"/>
    </source>
</evidence>